<gene>
    <name evidence="4" type="ORF">CRI94_13330</name>
</gene>
<dbReference type="AlphaFoldDB" id="A0A2A8CVT8"/>
<dbReference type="PROSITE" id="PS51352">
    <property type="entry name" value="THIOREDOXIN_2"/>
    <property type="match status" value="1"/>
</dbReference>
<proteinExistence type="predicted"/>
<organism evidence="4 5">
    <name type="scientific">Longibacter salinarum</name>
    <dbReference type="NCBI Taxonomy" id="1850348"/>
    <lineage>
        <taxon>Bacteria</taxon>
        <taxon>Pseudomonadati</taxon>
        <taxon>Rhodothermota</taxon>
        <taxon>Rhodothermia</taxon>
        <taxon>Rhodothermales</taxon>
        <taxon>Salisaetaceae</taxon>
        <taxon>Longibacter</taxon>
    </lineage>
</organism>
<dbReference type="Proteomes" id="UP000220102">
    <property type="component" value="Unassembled WGS sequence"/>
</dbReference>
<dbReference type="EMBL" id="PDEQ01000007">
    <property type="protein sequence ID" value="PEN12508.1"/>
    <property type="molecule type" value="Genomic_DNA"/>
</dbReference>
<dbReference type="PROSITE" id="PS00194">
    <property type="entry name" value="THIOREDOXIN_1"/>
    <property type="match status" value="1"/>
</dbReference>
<keyword evidence="1" id="KW-0676">Redox-active center</keyword>
<dbReference type="OrthoDB" id="9811036at2"/>
<evidence type="ECO:0000256" key="2">
    <source>
        <dbReference type="SAM" id="MobiDB-lite"/>
    </source>
</evidence>
<evidence type="ECO:0000256" key="1">
    <source>
        <dbReference type="ARBA" id="ARBA00023284"/>
    </source>
</evidence>
<evidence type="ECO:0000313" key="5">
    <source>
        <dbReference type="Proteomes" id="UP000220102"/>
    </source>
</evidence>
<dbReference type="InterPro" id="IPR036249">
    <property type="entry name" value="Thioredoxin-like_sf"/>
</dbReference>
<evidence type="ECO:0000259" key="3">
    <source>
        <dbReference type="PROSITE" id="PS51352"/>
    </source>
</evidence>
<dbReference type="SUPFAM" id="SSF52833">
    <property type="entry name" value="Thioredoxin-like"/>
    <property type="match status" value="1"/>
</dbReference>
<evidence type="ECO:0000313" key="4">
    <source>
        <dbReference type="EMBL" id="PEN12508.1"/>
    </source>
</evidence>
<name>A0A2A8CVT8_9BACT</name>
<dbReference type="Pfam" id="PF13899">
    <property type="entry name" value="Thioredoxin_7"/>
    <property type="match status" value="1"/>
</dbReference>
<feature type="domain" description="Thioredoxin" evidence="3">
    <location>
        <begin position="22"/>
        <end position="156"/>
    </location>
</feature>
<feature type="region of interest" description="Disordered" evidence="2">
    <location>
        <begin position="167"/>
        <end position="186"/>
    </location>
</feature>
<keyword evidence="5" id="KW-1185">Reference proteome</keyword>
<protein>
    <recommendedName>
        <fullName evidence="3">Thioredoxin domain-containing protein</fullName>
    </recommendedName>
</protein>
<dbReference type="InterPro" id="IPR017937">
    <property type="entry name" value="Thioredoxin_CS"/>
</dbReference>
<feature type="compositionally biased region" description="Basic and acidic residues" evidence="2">
    <location>
        <begin position="173"/>
        <end position="186"/>
    </location>
</feature>
<sequence length="186" mass="21399">MLRTRHLPILHRWTLILALSVLGYASAVPEASAAQPIEWRSFETALAVADATDRWILVDIYAPWCGWCYKMKRETYPSVFEDRERPFVLTRLNRDDRDTMHRYRGRRLSSRQLAKELGAHGVPAVAILDASGTLVFNVSGFIRPELLHNILTYIRTEAYRTASFEAFQASQSRRPEPHRTVSPDDD</sequence>
<reference evidence="4 5" key="1">
    <citation type="submission" date="2017-10" db="EMBL/GenBank/DDBJ databases">
        <title>Draft genome of Longibacter Salinarum.</title>
        <authorList>
            <person name="Goh K.M."/>
            <person name="Shamsir M.S."/>
            <person name="Lim S.W."/>
        </authorList>
    </citation>
    <scope>NUCLEOTIDE SEQUENCE [LARGE SCALE GENOMIC DNA]</scope>
    <source>
        <strain evidence="4 5">KCTC 52045</strain>
    </source>
</reference>
<dbReference type="InterPro" id="IPR013766">
    <property type="entry name" value="Thioredoxin_domain"/>
</dbReference>
<dbReference type="RefSeq" id="WP_098076682.1">
    <property type="nucleotide sequence ID" value="NZ_PDEQ01000007.1"/>
</dbReference>
<comment type="caution">
    <text evidence="4">The sequence shown here is derived from an EMBL/GenBank/DDBJ whole genome shotgun (WGS) entry which is preliminary data.</text>
</comment>
<dbReference type="Gene3D" id="3.40.30.10">
    <property type="entry name" value="Glutaredoxin"/>
    <property type="match status" value="1"/>
</dbReference>
<accession>A0A2A8CVT8</accession>